<reference evidence="1" key="2">
    <citation type="submission" date="2022-01" db="EMBL/GenBank/DDBJ databases">
        <authorList>
            <person name="Yamashiro T."/>
            <person name="Shiraishi A."/>
            <person name="Satake H."/>
            <person name="Nakayama K."/>
        </authorList>
    </citation>
    <scope>NUCLEOTIDE SEQUENCE</scope>
</reference>
<keyword evidence="2" id="KW-1185">Reference proteome</keyword>
<protein>
    <submittedName>
        <fullName evidence="1">Uncharacterized protein</fullName>
    </submittedName>
</protein>
<organism evidence="1 2">
    <name type="scientific">Tanacetum coccineum</name>
    <dbReference type="NCBI Taxonomy" id="301880"/>
    <lineage>
        <taxon>Eukaryota</taxon>
        <taxon>Viridiplantae</taxon>
        <taxon>Streptophyta</taxon>
        <taxon>Embryophyta</taxon>
        <taxon>Tracheophyta</taxon>
        <taxon>Spermatophyta</taxon>
        <taxon>Magnoliopsida</taxon>
        <taxon>eudicotyledons</taxon>
        <taxon>Gunneridae</taxon>
        <taxon>Pentapetalae</taxon>
        <taxon>asterids</taxon>
        <taxon>campanulids</taxon>
        <taxon>Asterales</taxon>
        <taxon>Asteraceae</taxon>
        <taxon>Asteroideae</taxon>
        <taxon>Anthemideae</taxon>
        <taxon>Anthemidinae</taxon>
        <taxon>Tanacetum</taxon>
    </lineage>
</organism>
<reference evidence="1" key="1">
    <citation type="journal article" date="2022" name="Int. J. Mol. Sci.">
        <title>Draft Genome of Tanacetum Coccineum: Genomic Comparison of Closely Related Tanacetum-Family Plants.</title>
        <authorList>
            <person name="Yamashiro T."/>
            <person name="Shiraishi A."/>
            <person name="Nakayama K."/>
            <person name="Satake H."/>
        </authorList>
    </citation>
    <scope>NUCLEOTIDE SEQUENCE</scope>
</reference>
<name>A0ABQ5DG78_9ASTR</name>
<sequence length="105" mass="11695">MGRGTWYYSLGVSSIIDAFVRVDDRSYLLSGATNSSEANGIIQNPKLELESFCFTFDLVPLSCGKRLYCLVGRKSSVKRGGEWFILAIEEAYTIKYSIHPEADAT</sequence>
<gene>
    <name evidence="1" type="ORF">Tco_0937153</name>
</gene>
<dbReference type="Proteomes" id="UP001151760">
    <property type="component" value="Unassembled WGS sequence"/>
</dbReference>
<proteinExistence type="predicted"/>
<comment type="caution">
    <text evidence="1">The sequence shown here is derived from an EMBL/GenBank/DDBJ whole genome shotgun (WGS) entry which is preliminary data.</text>
</comment>
<accession>A0ABQ5DG78</accession>
<dbReference type="EMBL" id="BQNB010015211">
    <property type="protein sequence ID" value="GJT37288.1"/>
    <property type="molecule type" value="Genomic_DNA"/>
</dbReference>
<evidence type="ECO:0000313" key="2">
    <source>
        <dbReference type="Proteomes" id="UP001151760"/>
    </source>
</evidence>
<evidence type="ECO:0000313" key="1">
    <source>
        <dbReference type="EMBL" id="GJT37288.1"/>
    </source>
</evidence>